<accession>A0A224YHW4</accession>
<dbReference type="EMBL" id="GFPF01004183">
    <property type="protein sequence ID" value="MAA15329.1"/>
    <property type="molecule type" value="Transcribed_RNA"/>
</dbReference>
<dbReference type="AlphaFoldDB" id="A0A224YHW4"/>
<reference evidence="2" key="1">
    <citation type="journal article" date="2017" name="Parasit. Vectors">
        <title>Sialotranscriptomics of Rhipicephalus zambeziensis reveals intricate expression profiles of secretory proteins and suggests tight temporal transcriptional regulation during blood-feeding.</title>
        <authorList>
            <person name="de Castro M.H."/>
            <person name="de Klerk D."/>
            <person name="Pienaar R."/>
            <person name="Rees D.J.G."/>
            <person name="Mans B.J."/>
        </authorList>
    </citation>
    <scope>NUCLEOTIDE SEQUENCE</scope>
    <source>
        <tissue evidence="2">Salivary glands</tissue>
    </source>
</reference>
<evidence type="ECO:0000313" key="2">
    <source>
        <dbReference type="EMBL" id="MAA15329.1"/>
    </source>
</evidence>
<proteinExistence type="predicted"/>
<sequence length="183" mass="21444">MKDIMSIFTVVFLLGLAGATVDRKLDFTFEEVFSSLPQHGKLWVQQRSFHGEGLRCIFSEKVLLVGQEYVFYKYHKSGEKLVRVTAHGQIYKKQMKKGLKSAMNVRVKELPILTYILQYWDKNELCGVITFLNSSGQKECELHSRVRVRKHFKNCLVRYRRHCQNGKYKEYLIDNEKCEISGP</sequence>
<keyword evidence="1" id="KW-0732">Signal</keyword>
<protein>
    <submittedName>
        <fullName evidence="2">Lipocalin</fullName>
    </submittedName>
</protein>
<feature type="chain" id="PRO_5013370582" evidence="1">
    <location>
        <begin position="20"/>
        <end position="183"/>
    </location>
</feature>
<feature type="signal peptide" evidence="1">
    <location>
        <begin position="1"/>
        <end position="19"/>
    </location>
</feature>
<organism evidence="2">
    <name type="scientific">Rhipicephalus zambeziensis</name>
    <dbReference type="NCBI Taxonomy" id="60191"/>
    <lineage>
        <taxon>Eukaryota</taxon>
        <taxon>Metazoa</taxon>
        <taxon>Ecdysozoa</taxon>
        <taxon>Arthropoda</taxon>
        <taxon>Chelicerata</taxon>
        <taxon>Arachnida</taxon>
        <taxon>Acari</taxon>
        <taxon>Parasitiformes</taxon>
        <taxon>Ixodida</taxon>
        <taxon>Ixodoidea</taxon>
        <taxon>Ixodidae</taxon>
        <taxon>Rhipicephalinae</taxon>
        <taxon>Rhipicephalus</taxon>
        <taxon>Rhipicephalus</taxon>
    </lineage>
</organism>
<evidence type="ECO:0000256" key="1">
    <source>
        <dbReference type="SAM" id="SignalP"/>
    </source>
</evidence>
<name>A0A224YHW4_9ACAR</name>